<comment type="similarity">
    <text evidence="2">Belongs to the CPA3 antiporters (TC 2.A.63) subunit E family.</text>
</comment>
<evidence type="ECO:0000313" key="8">
    <source>
        <dbReference type="EMBL" id="SCW33792.1"/>
    </source>
</evidence>
<keyword evidence="6 7" id="KW-0472">Membrane</keyword>
<dbReference type="AlphaFoldDB" id="A0A1G4PNF9"/>
<sequence>MSRLRRVLPYPLLFLALLGMWLLMTQSLSAGQILLGSVVAFGGCWAMVALDPPAARLRRPGAVARLAGRVFVDVFRSNLAVGSIILGSEDRRTHSGFMSLRLDLTSPYGLAVLAIILTCTPGTQWVRYDPSRRVLMLHVLDLVDDRYWVRTIKERYESLLMEIFE</sequence>
<evidence type="ECO:0000256" key="1">
    <source>
        <dbReference type="ARBA" id="ARBA00004651"/>
    </source>
</evidence>
<dbReference type="EMBL" id="FMTP01000001">
    <property type="protein sequence ID" value="SCW33792.1"/>
    <property type="molecule type" value="Genomic_DNA"/>
</dbReference>
<keyword evidence="5 7" id="KW-1133">Transmembrane helix</keyword>
<name>A0A1G4PNF9_9HYPH</name>
<evidence type="ECO:0000256" key="6">
    <source>
        <dbReference type="ARBA" id="ARBA00023136"/>
    </source>
</evidence>
<keyword evidence="4 7" id="KW-0812">Transmembrane</keyword>
<evidence type="ECO:0000256" key="2">
    <source>
        <dbReference type="ARBA" id="ARBA00006228"/>
    </source>
</evidence>
<dbReference type="PANTHER" id="PTHR34584">
    <property type="entry name" value="NA(+)/H(+) ANTIPORTER SUBUNIT E1"/>
    <property type="match status" value="1"/>
</dbReference>
<gene>
    <name evidence="8" type="ORF">SAMN05660859_0671</name>
</gene>
<accession>A0A1G4PNF9</accession>
<dbReference type="Proteomes" id="UP000198889">
    <property type="component" value="Unassembled WGS sequence"/>
</dbReference>
<evidence type="ECO:0000313" key="9">
    <source>
        <dbReference type="Proteomes" id="UP000198889"/>
    </source>
</evidence>
<evidence type="ECO:0000256" key="5">
    <source>
        <dbReference type="ARBA" id="ARBA00022989"/>
    </source>
</evidence>
<evidence type="ECO:0000256" key="7">
    <source>
        <dbReference type="SAM" id="Phobius"/>
    </source>
</evidence>
<comment type="subcellular location">
    <subcellularLocation>
        <location evidence="1">Cell membrane</location>
        <topology evidence="1">Multi-pass membrane protein</topology>
    </subcellularLocation>
</comment>
<dbReference type="GO" id="GO:0005886">
    <property type="term" value="C:plasma membrane"/>
    <property type="evidence" value="ECO:0007669"/>
    <property type="project" value="UniProtKB-SubCell"/>
</dbReference>
<dbReference type="NCBIfam" id="NF006520">
    <property type="entry name" value="PRK08965.1-4"/>
    <property type="match status" value="1"/>
</dbReference>
<feature type="transmembrane region" description="Helical" evidence="7">
    <location>
        <begin position="7"/>
        <end position="24"/>
    </location>
</feature>
<reference evidence="9" key="1">
    <citation type="submission" date="2016-10" db="EMBL/GenBank/DDBJ databases">
        <authorList>
            <person name="Varghese N."/>
            <person name="Submissions S."/>
        </authorList>
    </citation>
    <scope>NUCLEOTIDE SEQUENCE [LARGE SCALE GENOMIC DNA]</scope>
    <source>
        <strain evidence="9">CGMCC 1.1761</strain>
    </source>
</reference>
<organism evidence="8 9">
    <name type="scientific">Ancylobacter rudongensis</name>
    <dbReference type="NCBI Taxonomy" id="177413"/>
    <lineage>
        <taxon>Bacteria</taxon>
        <taxon>Pseudomonadati</taxon>
        <taxon>Pseudomonadota</taxon>
        <taxon>Alphaproteobacteria</taxon>
        <taxon>Hyphomicrobiales</taxon>
        <taxon>Xanthobacteraceae</taxon>
        <taxon>Ancylobacter</taxon>
    </lineage>
</organism>
<dbReference type="GO" id="GO:0008324">
    <property type="term" value="F:monoatomic cation transmembrane transporter activity"/>
    <property type="evidence" value="ECO:0007669"/>
    <property type="project" value="InterPro"/>
</dbReference>
<evidence type="ECO:0000256" key="4">
    <source>
        <dbReference type="ARBA" id="ARBA00022692"/>
    </source>
</evidence>
<dbReference type="RefSeq" id="WP_091436098.1">
    <property type="nucleotide sequence ID" value="NZ_FMTP01000001.1"/>
</dbReference>
<feature type="transmembrane region" description="Helical" evidence="7">
    <location>
        <begin position="108"/>
        <end position="126"/>
    </location>
</feature>
<dbReference type="InterPro" id="IPR002758">
    <property type="entry name" value="Cation_antiport_E"/>
</dbReference>
<feature type="transmembrane region" description="Helical" evidence="7">
    <location>
        <begin position="30"/>
        <end position="50"/>
    </location>
</feature>
<dbReference type="STRING" id="177413.SAMN05660859_0671"/>
<dbReference type="PANTHER" id="PTHR34584:SF1">
    <property type="entry name" value="NA(+)_H(+) ANTIPORTER SUBUNIT E1"/>
    <property type="match status" value="1"/>
</dbReference>
<proteinExistence type="inferred from homology"/>
<protein>
    <submittedName>
        <fullName evidence="8">Multisubunit potassium/proton antiporter, PhaE subunit (TC 2.A.63.1.1)</fullName>
    </submittedName>
</protein>
<evidence type="ECO:0000256" key="3">
    <source>
        <dbReference type="ARBA" id="ARBA00022475"/>
    </source>
</evidence>
<dbReference type="Pfam" id="PF01899">
    <property type="entry name" value="MNHE"/>
    <property type="match status" value="1"/>
</dbReference>
<keyword evidence="9" id="KW-1185">Reference proteome</keyword>
<keyword evidence="3" id="KW-1003">Cell membrane</keyword>